<dbReference type="GO" id="GO:0005509">
    <property type="term" value="F:calcium ion binding"/>
    <property type="evidence" value="ECO:0007669"/>
    <property type="project" value="UniProtKB-UniRule"/>
</dbReference>
<evidence type="ECO:0000256" key="5">
    <source>
        <dbReference type="ARBA" id="ARBA00022889"/>
    </source>
</evidence>
<evidence type="ECO:0000256" key="4">
    <source>
        <dbReference type="ARBA" id="ARBA00022837"/>
    </source>
</evidence>
<feature type="domain" description="Cadherin" evidence="10">
    <location>
        <begin position="373"/>
        <end position="436"/>
    </location>
</feature>
<dbReference type="PROSITE" id="PS50268">
    <property type="entry name" value="CADHERIN_2"/>
    <property type="match status" value="7"/>
</dbReference>
<sequence length="916" mass="101301">MDEANGDLYLIRKIRDLAGQQISVLYWEIDGRVFGKEEKQITFDIGHSGAAVPYLSEEVLHVNVSETAVIGTVIVTVNVTSSDPSTPPLYSFLEPSNRFFIDQYSGDVAIVENLHWKESPYHLVAVASTAGAKANVLLVVHVEDVNNHHPVILSTSEVMVFGTGTNRVIHHVVAVDEDYGSHATITFEIISDPSNCFDIDHKTGALLMLRHPSSTNSSVVVRASDGGSPALFVDQAITIRIYDGTKNWRYFSEDELDVEITDTTPVGTVIKALNLDGRAAIRLFPSTSIFEIDESGKITLLGTLIPGNYVLHVLAKSPDGDVDALLLAVHVSASTTTAPRISSASCGSITVPENRVLNDFKQIVPLNASKNSRFRIKGSSKFFDIDPLTGKLSSIPLDREHHSDHLLAIEIFEGQMSDSCSVQITVSDVNDNSPQFSPSTPQVININDTVEVRDLIYRFIAFDNDIGGGGSVLFELVEDPSNAFDLNPESGELLFMREPLGIGKDWMIRVKAYDKGRPSLGTDRLLTIQNSRSETERLEMAPSFLRQKYVAMIDEGLTPGQIVSKVATLSRDSRITYSIVEGNTDNAFEIDDDGVVRTLQELDYEIKESYDLEIIATGAFHRQIRTRLLIDVHNVNDNPPVFRPLNKKKILETVPIGSYVTTVVANDADNLATLEYSLDPNEERFVIDRFTGVIHLLTNLDYETVEEINVNVLVTDGNFTAKTSFVVVVMDVNDNAPEFQQHFVDIKISQPTKAGNVVVKLIAFDRDSGENGRVSYSLADTYGTFHLDSNDGTLTLTTPVTSGVEFLLTVIASDHGFPLMSSTIPVRVLVTKDDELQRRPVFPYSSYEFVVSESIVKNVVFGNVSVSRVPYIYRVMDPIVSEVFHIDQLGRLTVKTALDREAHEFYSFAVSYTQML</sequence>
<dbReference type="Proteomes" id="UP000267027">
    <property type="component" value="Unassembled WGS sequence"/>
</dbReference>
<feature type="domain" description="Cadherin" evidence="10">
    <location>
        <begin position="740"/>
        <end position="842"/>
    </location>
</feature>
<evidence type="ECO:0000256" key="2">
    <source>
        <dbReference type="ARBA" id="ARBA00022692"/>
    </source>
</evidence>
<feature type="domain" description="Cadherin" evidence="10">
    <location>
        <begin position="650"/>
        <end position="739"/>
    </location>
</feature>
<feature type="domain" description="Cadherin" evidence="10">
    <location>
        <begin position="438"/>
        <end position="544"/>
    </location>
</feature>
<dbReference type="FunFam" id="2.60.40.60:FF:000116">
    <property type="entry name" value="Dachsous cadherin-related 2"/>
    <property type="match status" value="1"/>
</dbReference>
<dbReference type="InterPro" id="IPR015919">
    <property type="entry name" value="Cadherin-like_sf"/>
</dbReference>
<protein>
    <submittedName>
        <fullName evidence="13">Cadherin domain protein</fullName>
    </submittedName>
</protein>
<feature type="domain" description="Cadherin" evidence="10">
    <location>
        <begin position="545"/>
        <end position="642"/>
    </location>
</feature>
<feature type="domain" description="Cadherin" evidence="10">
    <location>
        <begin position="56"/>
        <end position="152"/>
    </location>
</feature>
<evidence type="ECO:0000256" key="6">
    <source>
        <dbReference type="ARBA" id="ARBA00022989"/>
    </source>
</evidence>
<evidence type="ECO:0000259" key="10">
    <source>
        <dbReference type="PROSITE" id="PS50268"/>
    </source>
</evidence>
<evidence type="ECO:0000256" key="7">
    <source>
        <dbReference type="ARBA" id="ARBA00023136"/>
    </source>
</evidence>
<dbReference type="GO" id="GO:0005886">
    <property type="term" value="C:plasma membrane"/>
    <property type="evidence" value="ECO:0007669"/>
    <property type="project" value="UniProtKB-SubCell"/>
</dbReference>
<dbReference type="Gene3D" id="2.60.40.60">
    <property type="entry name" value="Cadherins"/>
    <property type="match status" value="7"/>
</dbReference>
<dbReference type="AlphaFoldDB" id="A0A0R3PH74"/>
<dbReference type="SMART" id="SM00112">
    <property type="entry name" value="CA"/>
    <property type="match status" value="6"/>
</dbReference>
<keyword evidence="2" id="KW-0812">Transmembrane</keyword>
<dbReference type="WBParaSite" id="ACOC_0000370101-mRNA-1">
    <property type="protein sequence ID" value="ACOC_0000370101-mRNA-1"/>
    <property type="gene ID" value="ACOC_0000370101"/>
</dbReference>
<dbReference type="OrthoDB" id="6252479at2759"/>
<accession>A0A0R3PH74</accession>
<reference evidence="11 12" key="2">
    <citation type="submission" date="2018-11" db="EMBL/GenBank/DDBJ databases">
        <authorList>
            <consortium name="Pathogen Informatics"/>
        </authorList>
    </citation>
    <scope>NUCLEOTIDE SEQUENCE [LARGE SCALE GENOMIC DNA]</scope>
    <source>
        <strain evidence="11 12">Costa Rica</strain>
    </source>
</reference>
<reference evidence="13" key="1">
    <citation type="submission" date="2017-02" db="UniProtKB">
        <authorList>
            <consortium name="WormBaseParasite"/>
        </authorList>
    </citation>
    <scope>IDENTIFICATION</scope>
</reference>
<dbReference type="InterPro" id="IPR020894">
    <property type="entry name" value="Cadherin_CS"/>
</dbReference>
<keyword evidence="4 9" id="KW-0106">Calcium</keyword>
<dbReference type="EMBL" id="UYYA01001315">
    <property type="protein sequence ID" value="VDM55287.1"/>
    <property type="molecule type" value="Genomic_DNA"/>
</dbReference>
<keyword evidence="12" id="KW-1185">Reference proteome</keyword>
<evidence type="ECO:0000256" key="9">
    <source>
        <dbReference type="PROSITE-ProRule" id="PRU00043"/>
    </source>
</evidence>
<evidence type="ECO:0000313" key="12">
    <source>
        <dbReference type="Proteomes" id="UP000267027"/>
    </source>
</evidence>
<evidence type="ECO:0000256" key="3">
    <source>
        <dbReference type="ARBA" id="ARBA00022737"/>
    </source>
</evidence>
<dbReference type="PANTHER" id="PTHR24026">
    <property type="entry name" value="FAT ATYPICAL CADHERIN-RELATED"/>
    <property type="match status" value="1"/>
</dbReference>
<name>A0A0R3PH74_ANGCS</name>
<keyword evidence="7" id="KW-0472">Membrane</keyword>
<dbReference type="PROSITE" id="PS00232">
    <property type="entry name" value="CADHERIN_1"/>
    <property type="match status" value="2"/>
</dbReference>
<proteinExistence type="predicted"/>
<comment type="subcellular location">
    <subcellularLocation>
        <location evidence="1">Membrane</location>
    </subcellularLocation>
</comment>
<evidence type="ECO:0000256" key="8">
    <source>
        <dbReference type="ARBA" id="ARBA00023180"/>
    </source>
</evidence>
<dbReference type="Pfam" id="PF00028">
    <property type="entry name" value="Cadherin"/>
    <property type="match status" value="4"/>
</dbReference>
<evidence type="ECO:0000313" key="11">
    <source>
        <dbReference type="EMBL" id="VDM55287.1"/>
    </source>
</evidence>
<dbReference type="InterPro" id="IPR002126">
    <property type="entry name" value="Cadherin-like_dom"/>
</dbReference>
<dbReference type="OMA" id="DWMIRVK"/>
<evidence type="ECO:0000256" key="1">
    <source>
        <dbReference type="ARBA" id="ARBA00004370"/>
    </source>
</evidence>
<dbReference type="SUPFAM" id="SSF49313">
    <property type="entry name" value="Cadherin-like"/>
    <property type="match status" value="9"/>
</dbReference>
<gene>
    <name evidence="11" type="ORF">ACOC_LOCUS3702</name>
</gene>
<keyword evidence="5" id="KW-0130">Cell adhesion</keyword>
<dbReference type="PRINTS" id="PR00205">
    <property type="entry name" value="CADHERIN"/>
</dbReference>
<dbReference type="GO" id="GO:0007156">
    <property type="term" value="P:homophilic cell adhesion via plasma membrane adhesion molecules"/>
    <property type="evidence" value="ECO:0007669"/>
    <property type="project" value="InterPro"/>
</dbReference>
<dbReference type="CDD" id="cd11304">
    <property type="entry name" value="Cadherin_repeat"/>
    <property type="match status" value="8"/>
</dbReference>
<keyword evidence="3" id="KW-0677">Repeat</keyword>
<evidence type="ECO:0000313" key="13">
    <source>
        <dbReference type="WBParaSite" id="ACOC_0000370101-mRNA-1"/>
    </source>
</evidence>
<keyword evidence="6" id="KW-1133">Transmembrane helix</keyword>
<feature type="domain" description="Cadherin" evidence="10">
    <location>
        <begin position="169"/>
        <end position="251"/>
    </location>
</feature>
<keyword evidence="8" id="KW-0325">Glycoprotein</keyword>
<dbReference type="PANTHER" id="PTHR24026:SF126">
    <property type="entry name" value="PROTOCADHERIN FAT 4"/>
    <property type="match status" value="1"/>
</dbReference>
<organism evidence="13">
    <name type="scientific">Angiostrongylus costaricensis</name>
    <name type="common">Nematode worm</name>
    <dbReference type="NCBI Taxonomy" id="334426"/>
    <lineage>
        <taxon>Eukaryota</taxon>
        <taxon>Metazoa</taxon>
        <taxon>Ecdysozoa</taxon>
        <taxon>Nematoda</taxon>
        <taxon>Chromadorea</taxon>
        <taxon>Rhabditida</taxon>
        <taxon>Rhabditina</taxon>
        <taxon>Rhabditomorpha</taxon>
        <taxon>Strongyloidea</taxon>
        <taxon>Metastrongylidae</taxon>
        <taxon>Angiostrongylus</taxon>
    </lineage>
</organism>
<dbReference type="STRING" id="334426.A0A0R3PH74"/>